<comment type="caution">
    <text evidence="3">The sequence shown here is derived from an EMBL/GenBank/DDBJ whole genome shotgun (WGS) entry which is preliminary data.</text>
</comment>
<organism evidence="3 4">
    <name type="scientific">Datura stramonium</name>
    <name type="common">Jimsonweed</name>
    <name type="synonym">Common thornapple</name>
    <dbReference type="NCBI Taxonomy" id="4076"/>
    <lineage>
        <taxon>Eukaryota</taxon>
        <taxon>Viridiplantae</taxon>
        <taxon>Streptophyta</taxon>
        <taxon>Embryophyta</taxon>
        <taxon>Tracheophyta</taxon>
        <taxon>Spermatophyta</taxon>
        <taxon>Magnoliopsida</taxon>
        <taxon>eudicotyledons</taxon>
        <taxon>Gunneridae</taxon>
        <taxon>Pentapetalae</taxon>
        <taxon>asterids</taxon>
        <taxon>lamiids</taxon>
        <taxon>Solanales</taxon>
        <taxon>Solanaceae</taxon>
        <taxon>Solanoideae</taxon>
        <taxon>Datureae</taxon>
        <taxon>Datura</taxon>
    </lineage>
</organism>
<evidence type="ECO:0000313" key="4">
    <source>
        <dbReference type="Proteomes" id="UP000823775"/>
    </source>
</evidence>
<proteinExistence type="inferred from homology"/>
<dbReference type="Pfam" id="PF00244">
    <property type="entry name" value="14-3-3"/>
    <property type="match status" value="1"/>
</dbReference>
<feature type="domain" description="14-3-3" evidence="2">
    <location>
        <begin position="29"/>
        <end position="161"/>
    </location>
</feature>
<dbReference type="SUPFAM" id="SSF48445">
    <property type="entry name" value="14-3-3 protein"/>
    <property type="match status" value="1"/>
</dbReference>
<dbReference type="EMBL" id="JACEIK010001380">
    <property type="protein sequence ID" value="MCD7468857.1"/>
    <property type="molecule type" value="Genomic_DNA"/>
</dbReference>
<dbReference type="Proteomes" id="UP000823775">
    <property type="component" value="Unassembled WGS sequence"/>
</dbReference>
<comment type="similarity">
    <text evidence="1">Belongs to the 14-3-3 family.</text>
</comment>
<name>A0ABS8TEA9_DATST</name>
<dbReference type="PANTHER" id="PTHR18860">
    <property type="entry name" value="14-3-3 PROTEIN"/>
    <property type="match status" value="1"/>
</dbReference>
<accession>A0ABS8TEA9</accession>
<sequence>MKLRRKGKACQVVCLWVQMVAPLIENLTRVYLARLAEQVERYEEMVQFVDKLVLNFTSAGELTKEKLWKNKERVHLVKVYRGKVKNERLQICGGILKLLESNLVPSTSTSETKIFYLKMKGDYYQYFAEFKVRDKQKQVAEDIMNSYKAAQGALKEIVLFFPFT</sequence>
<reference evidence="3 4" key="1">
    <citation type="journal article" date="2021" name="BMC Genomics">
        <title>Datura genome reveals duplications of psychoactive alkaloid biosynthetic genes and high mutation rate following tissue culture.</title>
        <authorList>
            <person name="Rajewski A."/>
            <person name="Carter-House D."/>
            <person name="Stajich J."/>
            <person name="Litt A."/>
        </authorList>
    </citation>
    <scope>NUCLEOTIDE SEQUENCE [LARGE SCALE GENOMIC DNA]</scope>
    <source>
        <strain evidence="3">AR-01</strain>
    </source>
</reference>
<evidence type="ECO:0000256" key="1">
    <source>
        <dbReference type="ARBA" id="ARBA00006141"/>
    </source>
</evidence>
<dbReference type="InterPro" id="IPR023410">
    <property type="entry name" value="14-3-3_domain"/>
</dbReference>
<dbReference type="PRINTS" id="PR00305">
    <property type="entry name" value="1433ZETA"/>
</dbReference>
<dbReference type="InterPro" id="IPR036815">
    <property type="entry name" value="14-3-3_dom_sf"/>
</dbReference>
<dbReference type="Gene3D" id="1.20.190.20">
    <property type="entry name" value="14-3-3 domain"/>
    <property type="match status" value="2"/>
</dbReference>
<dbReference type="InterPro" id="IPR000308">
    <property type="entry name" value="14-3-3"/>
</dbReference>
<protein>
    <recommendedName>
        <fullName evidence="2">14-3-3 domain-containing protein</fullName>
    </recommendedName>
</protein>
<keyword evidence="4" id="KW-1185">Reference proteome</keyword>
<dbReference type="SMART" id="SM00101">
    <property type="entry name" value="14_3_3"/>
    <property type="match status" value="1"/>
</dbReference>
<evidence type="ECO:0000259" key="2">
    <source>
        <dbReference type="SMART" id="SM00101"/>
    </source>
</evidence>
<gene>
    <name evidence="3" type="ORF">HAX54_007402</name>
</gene>
<evidence type="ECO:0000313" key="3">
    <source>
        <dbReference type="EMBL" id="MCD7468857.1"/>
    </source>
</evidence>